<feature type="transmembrane region" description="Helical" evidence="10">
    <location>
        <begin position="32"/>
        <end position="51"/>
    </location>
</feature>
<dbReference type="STRING" id="1715693.PH7735_01754"/>
<dbReference type="PANTHER" id="PTHR43065:SF10">
    <property type="entry name" value="PEROXIDE STRESS-ACTIVATED HISTIDINE KINASE MAK3"/>
    <property type="match status" value="1"/>
</dbReference>
<dbReference type="SUPFAM" id="SSF158472">
    <property type="entry name" value="HAMP domain-like"/>
    <property type="match status" value="1"/>
</dbReference>
<dbReference type="GO" id="GO:0016020">
    <property type="term" value="C:membrane"/>
    <property type="evidence" value="ECO:0007669"/>
    <property type="project" value="UniProtKB-SubCell"/>
</dbReference>
<evidence type="ECO:0000256" key="1">
    <source>
        <dbReference type="ARBA" id="ARBA00000085"/>
    </source>
</evidence>
<dbReference type="GO" id="GO:0000155">
    <property type="term" value="F:phosphorelay sensor kinase activity"/>
    <property type="evidence" value="ECO:0007669"/>
    <property type="project" value="InterPro"/>
</dbReference>
<feature type="transmembrane region" description="Helical" evidence="10">
    <location>
        <begin position="272"/>
        <end position="293"/>
    </location>
</feature>
<evidence type="ECO:0000256" key="5">
    <source>
        <dbReference type="ARBA" id="ARBA00022679"/>
    </source>
</evidence>
<dbReference type="Gene3D" id="1.10.287.130">
    <property type="match status" value="1"/>
</dbReference>
<keyword evidence="4" id="KW-0597">Phosphoprotein</keyword>
<dbReference type="PROSITE" id="PS50885">
    <property type="entry name" value="HAMP"/>
    <property type="match status" value="1"/>
</dbReference>
<evidence type="ECO:0000256" key="7">
    <source>
        <dbReference type="ARBA" id="ARBA00022777"/>
    </source>
</evidence>
<keyword evidence="10" id="KW-1133">Transmembrane helix</keyword>
<evidence type="ECO:0000259" key="11">
    <source>
        <dbReference type="PROSITE" id="PS50109"/>
    </source>
</evidence>
<dbReference type="PANTHER" id="PTHR43065">
    <property type="entry name" value="SENSOR HISTIDINE KINASE"/>
    <property type="match status" value="1"/>
</dbReference>
<dbReference type="Gene3D" id="6.10.340.10">
    <property type="match status" value="1"/>
</dbReference>
<evidence type="ECO:0000259" key="12">
    <source>
        <dbReference type="PROSITE" id="PS50885"/>
    </source>
</evidence>
<keyword evidence="6" id="KW-0547">Nucleotide-binding</keyword>
<accession>A0A0P1IHT7</accession>
<dbReference type="InterPro" id="IPR036097">
    <property type="entry name" value="HisK_dim/P_sf"/>
</dbReference>
<dbReference type="CDD" id="cd00082">
    <property type="entry name" value="HisKA"/>
    <property type="match status" value="1"/>
</dbReference>
<dbReference type="SMART" id="SM00387">
    <property type="entry name" value="HATPase_c"/>
    <property type="match status" value="1"/>
</dbReference>
<keyword evidence="14" id="KW-1185">Reference proteome</keyword>
<protein>
    <recommendedName>
        <fullName evidence="3">histidine kinase</fullName>
        <ecNumber evidence="3">2.7.13.3</ecNumber>
    </recommendedName>
</protein>
<evidence type="ECO:0000313" key="13">
    <source>
        <dbReference type="EMBL" id="CUJ94506.1"/>
    </source>
</evidence>
<evidence type="ECO:0000256" key="2">
    <source>
        <dbReference type="ARBA" id="ARBA00004370"/>
    </source>
</evidence>
<keyword evidence="7 13" id="KW-0418">Kinase</keyword>
<dbReference type="SUPFAM" id="SSF47384">
    <property type="entry name" value="Homodimeric domain of signal transducing histidine kinase"/>
    <property type="match status" value="1"/>
</dbReference>
<keyword evidence="5 13" id="KW-0808">Transferase</keyword>
<keyword evidence="8" id="KW-0067">ATP-binding</keyword>
<dbReference type="Pfam" id="PF02518">
    <property type="entry name" value="HATPase_c"/>
    <property type="match status" value="1"/>
</dbReference>
<evidence type="ECO:0000256" key="8">
    <source>
        <dbReference type="ARBA" id="ARBA00022840"/>
    </source>
</evidence>
<comment type="catalytic activity">
    <reaction evidence="1">
        <text>ATP + protein L-histidine = ADP + protein N-phospho-L-histidine.</text>
        <dbReference type="EC" id="2.7.13.3"/>
    </reaction>
</comment>
<dbReference type="SMART" id="SM00388">
    <property type="entry name" value="HisKA"/>
    <property type="match status" value="1"/>
</dbReference>
<dbReference type="EMBL" id="CYTW01000001">
    <property type="protein sequence ID" value="CUJ94506.1"/>
    <property type="molecule type" value="Genomic_DNA"/>
</dbReference>
<reference evidence="14" key="1">
    <citation type="submission" date="2015-09" db="EMBL/GenBank/DDBJ databases">
        <authorList>
            <person name="Rodrigo-Torres Lidia"/>
            <person name="Arahal R.David."/>
        </authorList>
    </citation>
    <scope>NUCLEOTIDE SEQUENCE [LARGE SCALE GENOMIC DNA]</scope>
    <source>
        <strain evidence="14">CECT 7735</strain>
    </source>
</reference>
<keyword evidence="9" id="KW-0902">Two-component regulatory system</keyword>
<organism evidence="13 14">
    <name type="scientific">Shimia thalassica</name>
    <dbReference type="NCBI Taxonomy" id="1715693"/>
    <lineage>
        <taxon>Bacteria</taxon>
        <taxon>Pseudomonadati</taxon>
        <taxon>Pseudomonadota</taxon>
        <taxon>Alphaproteobacteria</taxon>
        <taxon>Rhodobacterales</taxon>
        <taxon>Roseobacteraceae</taxon>
    </lineage>
</organism>
<dbReference type="AlphaFoldDB" id="A0A0P1IHT7"/>
<keyword evidence="10" id="KW-0472">Membrane</keyword>
<dbReference type="Proteomes" id="UP000051870">
    <property type="component" value="Unassembled WGS sequence"/>
</dbReference>
<dbReference type="InterPro" id="IPR004358">
    <property type="entry name" value="Sig_transdc_His_kin-like_C"/>
</dbReference>
<evidence type="ECO:0000256" key="9">
    <source>
        <dbReference type="ARBA" id="ARBA00023012"/>
    </source>
</evidence>
<dbReference type="GO" id="GO:0005524">
    <property type="term" value="F:ATP binding"/>
    <property type="evidence" value="ECO:0007669"/>
    <property type="project" value="UniProtKB-KW"/>
</dbReference>
<comment type="subcellular location">
    <subcellularLocation>
        <location evidence="2">Membrane</location>
    </subcellularLocation>
</comment>
<dbReference type="Pfam" id="PF00672">
    <property type="entry name" value="HAMP"/>
    <property type="match status" value="1"/>
</dbReference>
<proteinExistence type="predicted"/>
<name>A0A0P1IHT7_9RHOB</name>
<dbReference type="PROSITE" id="PS50109">
    <property type="entry name" value="HIS_KIN"/>
    <property type="match status" value="1"/>
</dbReference>
<evidence type="ECO:0000256" key="3">
    <source>
        <dbReference type="ARBA" id="ARBA00012438"/>
    </source>
</evidence>
<dbReference type="Pfam" id="PF00512">
    <property type="entry name" value="HisKA"/>
    <property type="match status" value="1"/>
</dbReference>
<dbReference type="InterPro" id="IPR003661">
    <property type="entry name" value="HisK_dim/P_dom"/>
</dbReference>
<sequence>MQHASKDAKNWAKDERLKLSLPITRLNVVRRYLLGALFAALIPLALIAGLYDRYSANLLNNLIANRVETNLEATAARMSNFMAVQVKRLENIADLPDATDFFKAGSKNEVSLLLSDILSLEAENPDIYAIELSDNDGTILHTVPRTRSRSQPPSHSTLPLVQHESVEVLGPVLPDKGRPGWFLISKPVMVDHQKIGTVSLRMRLASLTEQTGALVEPSVFEPQIVVFDRVRLTPVGTAAAPKDVIAMSRQFFPGWRIHLVSGRNDYQEPKTYIRYLLMFVAVLTALGVIFLFYKMSMRLSGYLQPLSKGAQAVANGDFSVRVIEDGPGELGILARSYNRMREQLGKLIESRVEVERRAALGSMAAGIAHEIRNPLTTVSTTVHGLKRSEEDPMRKEMFDVISSEIARADDAISEFLNYARPSDPEKEPVSVKEAFRTIKTLISATAHEKHVVISISGESDLVLLIDPTHFRQILLNLMLNAIEAMPGGGHLTIRAYRDSGHAVLLIADDGIGMDDTLQTKIMRPFFTTRANGSGLGLPITKQLVDANDGTIAIESEPQVGTTITLTFPFSRQTSGERS</sequence>
<dbReference type="InterPro" id="IPR005467">
    <property type="entry name" value="His_kinase_dom"/>
</dbReference>
<dbReference type="InterPro" id="IPR003594">
    <property type="entry name" value="HATPase_dom"/>
</dbReference>
<dbReference type="InterPro" id="IPR003660">
    <property type="entry name" value="HAMP_dom"/>
</dbReference>
<evidence type="ECO:0000256" key="4">
    <source>
        <dbReference type="ARBA" id="ARBA00022553"/>
    </source>
</evidence>
<dbReference type="InterPro" id="IPR036890">
    <property type="entry name" value="HATPase_C_sf"/>
</dbReference>
<feature type="domain" description="Histidine kinase" evidence="11">
    <location>
        <begin position="366"/>
        <end position="571"/>
    </location>
</feature>
<dbReference type="SUPFAM" id="SSF55874">
    <property type="entry name" value="ATPase domain of HSP90 chaperone/DNA topoisomerase II/histidine kinase"/>
    <property type="match status" value="1"/>
</dbReference>
<dbReference type="Gene3D" id="3.30.565.10">
    <property type="entry name" value="Histidine kinase-like ATPase, C-terminal domain"/>
    <property type="match status" value="1"/>
</dbReference>
<dbReference type="CDD" id="cd00075">
    <property type="entry name" value="HATPase"/>
    <property type="match status" value="1"/>
</dbReference>
<evidence type="ECO:0000256" key="10">
    <source>
        <dbReference type="SAM" id="Phobius"/>
    </source>
</evidence>
<evidence type="ECO:0000256" key="6">
    <source>
        <dbReference type="ARBA" id="ARBA00022741"/>
    </source>
</evidence>
<evidence type="ECO:0000313" key="14">
    <source>
        <dbReference type="Proteomes" id="UP000051870"/>
    </source>
</evidence>
<gene>
    <name evidence="13" type="primary">kinE</name>
    <name evidence="13" type="ORF">PH7735_01754</name>
</gene>
<dbReference type="EC" id="2.7.13.3" evidence="3"/>
<feature type="domain" description="HAMP" evidence="12">
    <location>
        <begin position="297"/>
        <end position="349"/>
    </location>
</feature>
<dbReference type="PRINTS" id="PR00344">
    <property type="entry name" value="BCTRLSENSOR"/>
</dbReference>
<keyword evidence="10" id="KW-0812">Transmembrane</keyword>
<dbReference type="SMART" id="SM00304">
    <property type="entry name" value="HAMP"/>
    <property type="match status" value="1"/>
</dbReference>
<dbReference type="CDD" id="cd06225">
    <property type="entry name" value="HAMP"/>
    <property type="match status" value="1"/>
</dbReference>